<dbReference type="AlphaFoldDB" id="A0A4C1SMN7"/>
<dbReference type="Proteomes" id="UP000299102">
    <property type="component" value="Unassembled WGS sequence"/>
</dbReference>
<evidence type="ECO:0000313" key="1">
    <source>
        <dbReference type="EMBL" id="GBP03234.1"/>
    </source>
</evidence>
<organism evidence="1 2">
    <name type="scientific">Eumeta variegata</name>
    <name type="common">Bagworm moth</name>
    <name type="synonym">Eumeta japonica</name>
    <dbReference type="NCBI Taxonomy" id="151549"/>
    <lineage>
        <taxon>Eukaryota</taxon>
        <taxon>Metazoa</taxon>
        <taxon>Ecdysozoa</taxon>
        <taxon>Arthropoda</taxon>
        <taxon>Hexapoda</taxon>
        <taxon>Insecta</taxon>
        <taxon>Pterygota</taxon>
        <taxon>Neoptera</taxon>
        <taxon>Endopterygota</taxon>
        <taxon>Lepidoptera</taxon>
        <taxon>Glossata</taxon>
        <taxon>Ditrysia</taxon>
        <taxon>Tineoidea</taxon>
        <taxon>Psychidae</taxon>
        <taxon>Oiketicinae</taxon>
        <taxon>Eumeta</taxon>
    </lineage>
</organism>
<reference evidence="1 2" key="1">
    <citation type="journal article" date="2019" name="Commun. Biol.">
        <title>The bagworm genome reveals a unique fibroin gene that provides high tensile strength.</title>
        <authorList>
            <person name="Kono N."/>
            <person name="Nakamura H."/>
            <person name="Ohtoshi R."/>
            <person name="Tomita M."/>
            <person name="Numata K."/>
            <person name="Arakawa K."/>
        </authorList>
    </citation>
    <scope>NUCLEOTIDE SEQUENCE [LARGE SCALE GENOMIC DNA]</scope>
</reference>
<sequence>MEWTGSVTGIGIENEAGTKIENDTRGENERRIKSMIEIGIENETGTEIENDTRGENKCGIKSVTGIGIENENIMLSSIDTKEKKSFQVYADVNGLF</sequence>
<protein>
    <submittedName>
        <fullName evidence="1">Uncharacterized protein</fullName>
    </submittedName>
</protein>
<name>A0A4C1SMN7_EUMVA</name>
<proteinExistence type="predicted"/>
<evidence type="ECO:0000313" key="2">
    <source>
        <dbReference type="Proteomes" id="UP000299102"/>
    </source>
</evidence>
<keyword evidence="2" id="KW-1185">Reference proteome</keyword>
<accession>A0A4C1SMN7</accession>
<gene>
    <name evidence="1" type="ORF">EVAR_89753_1</name>
</gene>
<dbReference type="EMBL" id="BGZK01003634">
    <property type="protein sequence ID" value="GBP03234.1"/>
    <property type="molecule type" value="Genomic_DNA"/>
</dbReference>
<comment type="caution">
    <text evidence="1">The sequence shown here is derived from an EMBL/GenBank/DDBJ whole genome shotgun (WGS) entry which is preliminary data.</text>
</comment>